<sequence length="105" mass="12362">MNFRNIYLILMGLGIIILTTIISLIEIKIGFCNEKYFNKLESKYGNIDRKRTIKLEVLYRYVTGFEYIAIGLFTKRLDITIIAIILVATITVILYYLVRKRYITI</sequence>
<dbReference type="EMBL" id="LK932509">
    <property type="protein sequence ID" value="CDS86457.1"/>
    <property type="molecule type" value="Genomic_DNA"/>
</dbReference>
<reference evidence="3" key="1">
    <citation type="submission" date="2014-07" db="EMBL/GenBank/DDBJ databases">
        <authorList>
            <person name="Monot Marc"/>
        </authorList>
    </citation>
    <scope>NUCLEOTIDE SEQUENCE</scope>
    <source>
        <strain evidence="4">7032989</strain>
        <strain evidence="2">7032994</strain>
    </source>
</reference>
<evidence type="ECO:0000313" key="5">
    <source>
        <dbReference type="EMBL" id="HBH1542169.1"/>
    </source>
</evidence>
<proteinExistence type="predicted"/>
<evidence type="ECO:0000313" key="6">
    <source>
        <dbReference type="EMBL" id="VFD31051.1"/>
    </source>
</evidence>
<feature type="transmembrane region" description="Helical" evidence="1">
    <location>
        <begin position="79"/>
        <end position="98"/>
    </location>
</feature>
<accession>A0A031WIP2</accession>
<dbReference type="PATRIC" id="fig|1496.1371.peg.2092"/>
<dbReference type="Proteomes" id="UP000411588">
    <property type="component" value="Unassembled WGS sequence"/>
</dbReference>
<protein>
    <submittedName>
        <fullName evidence="3">Putative phage protein</fullName>
    </submittedName>
</protein>
<dbReference type="Proteomes" id="UP000878956">
    <property type="component" value="Unassembled WGS sequence"/>
</dbReference>
<reference evidence="5" key="4">
    <citation type="submission" date="2021-06" db="EMBL/GenBank/DDBJ databases">
        <authorList>
            <consortium name="NCBI Pathogen Detection Project"/>
        </authorList>
    </citation>
    <scope>NUCLEOTIDE SEQUENCE</scope>
    <source>
        <strain evidence="5">HN1000</strain>
    </source>
</reference>
<dbReference type="EMBL" id="DAEPXK010000013">
    <property type="protein sequence ID" value="HBH1542169.1"/>
    <property type="molecule type" value="Genomic_DNA"/>
</dbReference>
<name>A0A031WIP2_CLODI</name>
<dbReference type="EMBL" id="LK933504">
    <property type="protein sequence ID" value="CDT79708.1"/>
    <property type="molecule type" value="Genomic_DNA"/>
</dbReference>
<feature type="transmembrane region" description="Helical" evidence="1">
    <location>
        <begin position="6"/>
        <end position="25"/>
    </location>
</feature>
<reference evidence="5" key="2">
    <citation type="journal article" date="2018" name="Genome Biol.">
        <title>SKESA: strategic k-mer extension for scrupulous assemblies.</title>
        <authorList>
            <person name="Souvorov A."/>
            <person name="Agarwala R."/>
            <person name="Lipman D.J."/>
        </authorList>
    </citation>
    <scope>NUCLEOTIDE SEQUENCE</scope>
    <source>
        <strain evidence="5">HN1000</strain>
    </source>
</reference>
<evidence type="ECO:0000256" key="1">
    <source>
        <dbReference type="SAM" id="Phobius"/>
    </source>
</evidence>
<feature type="transmembrane region" description="Helical" evidence="1">
    <location>
        <begin position="57"/>
        <end position="73"/>
    </location>
</feature>
<reference evidence="6 7" key="3">
    <citation type="submission" date="2019-02" db="EMBL/GenBank/DDBJ databases">
        <authorList>
            <consortium name="Pathogen Informatics"/>
        </authorList>
    </citation>
    <scope>NUCLEOTIDE SEQUENCE [LARGE SCALE GENOMIC DNA]</scope>
    <source>
        <strain evidence="6">Clo34</strain>
        <strain evidence="7">clo34</strain>
    </source>
</reference>
<evidence type="ECO:0000313" key="2">
    <source>
        <dbReference type="EMBL" id="CDS86015.1"/>
    </source>
</evidence>
<gene>
    <name evidence="4" type="ORF">BN1095_790047</name>
    <name evidence="3" type="ORF">BN1096_560149</name>
    <name evidence="2" type="ORF">BN1097_540152</name>
    <name evidence="5" type="ORF">KRM00_001648</name>
    <name evidence="6" type="ORF">SAMEA1402399_01460</name>
</gene>
<organism evidence="3">
    <name type="scientific">Clostridioides difficile</name>
    <name type="common">Peptoclostridium difficile</name>
    <dbReference type="NCBI Taxonomy" id="1496"/>
    <lineage>
        <taxon>Bacteria</taxon>
        <taxon>Bacillati</taxon>
        <taxon>Bacillota</taxon>
        <taxon>Clostridia</taxon>
        <taxon>Peptostreptococcales</taxon>
        <taxon>Peptostreptococcaceae</taxon>
        <taxon>Clostridioides</taxon>
    </lineage>
</organism>
<evidence type="ECO:0000313" key="4">
    <source>
        <dbReference type="EMBL" id="CDT79708.1"/>
    </source>
</evidence>
<dbReference type="AlphaFoldDB" id="A0A031WIP2"/>
<evidence type="ECO:0000313" key="7">
    <source>
        <dbReference type="Proteomes" id="UP000411588"/>
    </source>
</evidence>
<keyword evidence="1" id="KW-1133">Transmembrane helix</keyword>
<keyword evidence="1" id="KW-0472">Membrane</keyword>
<dbReference type="EMBL" id="LK932392">
    <property type="protein sequence ID" value="CDS86015.1"/>
    <property type="molecule type" value="Genomic_DNA"/>
</dbReference>
<dbReference type="EMBL" id="CAADAN010000004">
    <property type="protein sequence ID" value="VFD31051.1"/>
    <property type="molecule type" value="Genomic_DNA"/>
</dbReference>
<dbReference type="KEGG" id="pdf:CD630DERM_12380"/>
<evidence type="ECO:0000313" key="3">
    <source>
        <dbReference type="EMBL" id="CDS86457.1"/>
    </source>
</evidence>
<keyword evidence="1" id="KW-0812">Transmembrane</keyword>
<dbReference type="RefSeq" id="WP_009902375.1">
    <property type="nucleotide sequence ID" value="NZ_AP031492.1"/>
</dbReference>